<keyword evidence="2 3" id="KW-0663">Pyridoxal phosphate</keyword>
<feature type="modified residue" description="N6-(pyridoxal phosphate)lysine" evidence="3">
    <location>
        <position position="206"/>
    </location>
</feature>
<dbReference type="SUPFAM" id="SSF53383">
    <property type="entry name" value="PLP-dependent transferases"/>
    <property type="match status" value="1"/>
</dbReference>
<dbReference type="GO" id="GO:0030170">
    <property type="term" value="F:pyridoxal phosphate binding"/>
    <property type="evidence" value="ECO:0007669"/>
    <property type="project" value="InterPro"/>
</dbReference>
<dbReference type="GO" id="GO:0005737">
    <property type="term" value="C:cytoplasm"/>
    <property type="evidence" value="ECO:0007669"/>
    <property type="project" value="TreeGrafter"/>
</dbReference>
<comment type="cofactor">
    <cofactor evidence="1 4">
        <name>pyridoxal 5'-phosphate</name>
        <dbReference type="ChEBI" id="CHEBI:597326"/>
    </cofactor>
</comment>
<dbReference type="RefSeq" id="WP_100759430.1">
    <property type="nucleotide sequence ID" value="NZ_NPDT01000005.1"/>
</dbReference>
<dbReference type="GO" id="GO:0016846">
    <property type="term" value="F:carbon-sulfur lyase activity"/>
    <property type="evidence" value="ECO:0007669"/>
    <property type="project" value="TreeGrafter"/>
</dbReference>
<comment type="similarity">
    <text evidence="4">Belongs to the trans-sulfuration enzymes family.</text>
</comment>
<evidence type="ECO:0000256" key="4">
    <source>
        <dbReference type="RuleBase" id="RU362118"/>
    </source>
</evidence>
<dbReference type="Pfam" id="PF01053">
    <property type="entry name" value="Cys_Met_Meta_PP"/>
    <property type="match status" value="1"/>
</dbReference>
<dbReference type="AlphaFoldDB" id="A0A2M9ZAP3"/>
<dbReference type="CDD" id="cd00614">
    <property type="entry name" value="CGS_like"/>
    <property type="match status" value="1"/>
</dbReference>
<dbReference type="InterPro" id="IPR015424">
    <property type="entry name" value="PyrdxlP-dep_Trfase"/>
</dbReference>
<dbReference type="InterPro" id="IPR015421">
    <property type="entry name" value="PyrdxlP-dep_Trfase_major"/>
</dbReference>
<comment type="caution">
    <text evidence="5">The sequence shown here is derived from an EMBL/GenBank/DDBJ whole genome shotgun (WGS) entry which is preliminary data.</text>
</comment>
<evidence type="ECO:0000256" key="3">
    <source>
        <dbReference type="PIRSR" id="PIRSR001434-2"/>
    </source>
</evidence>
<dbReference type="InterPro" id="IPR000277">
    <property type="entry name" value="Cys/Met-Metab_PyrdxlP-dep_enz"/>
</dbReference>
<organism evidence="5 6">
    <name type="scientific">Leptospira wolffii</name>
    <dbReference type="NCBI Taxonomy" id="409998"/>
    <lineage>
        <taxon>Bacteria</taxon>
        <taxon>Pseudomonadati</taxon>
        <taxon>Spirochaetota</taxon>
        <taxon>Spirochaetia</taxon>
        <taxon>Leptospirales</taxon>
        <taxon>Leptospiraceae</taxon>
        <taxon>Leptospira</taxon>
    </lineage>
</organism>
<dbReference type="PANTHER" id="PTHR11808">
    <property type="entry name" value="TRANS-SULFURATION ENZYME FAMILY MEMBER"/>
    <property type="match status" value="1"/>
</dbReference>
<proteinExistence type="inferred from homology"/>
<dbReference type="GO" id="GO:0019346">
    <property type="term" value="P:transsulfuration"/>
    <property type="evidence" value="ECO:0007669"/>
    <property type="project" value="InterPro"/>
</dbReference>
<evidence type="ECO:0000313" key="6">
    <source>
        <dbReference type="Proteomes" id="UP000231912"/>
    </source>
</evidence>
<dbReference type="Proteomes" id="UP000231912">
    <property type="component" value="Unassembled WGS sequence"/>
</dbReference>
<dbReference type="FunFam" id="3.40.640.10:FF:000046">
    <property type="entry name" value="Cystathionine gamma-lyase"/>
    <property type="match status" value="1"/>
</dbReference>
<evidence type="ECO:0000256" key="2">
    <source>
        <dbReference type="ARBA" id="ARBA00022898"/>
    </source>
</evidence>
<sequence>MKEPGLRTKAIHGGEIPDPITKASSPNLVMSTSFLTDPDASFSVEAMDESSYFYTRWGNPTVRQLEQKLSSLENAEDCIAFASGMAAASNLFLHLLEPGDQLILSDVSYAAVSELSNHLLPKLGVDVLRINLSDPENLKKAITPKTKLVYAETPCNPILRLTPLAEIAEILLSSKVPLVVDSTFATPISTKPLELGADYVIHSLSKYIGGHGDAIGGAVLGKKERLDRMRIDAIRNGGVLSPFNAWLILRGAATLPLRMKAHEENAFAVAKKLEEHPKILQVTYPGLPSHPQHGLAKSQMKNFSGMITFRTQNPKKLAKLFSEKLKYIHYAVSLGHHRSLIFYLSTDEVLKDSFRLSPAEEAQFRKYAEEGIFRFSVGLEDPDDLWEDLESVLKFL</sequence>
<dbReference type="Gene3D" id="3.40.640.10">
    <property type="entry name" value="Type I PLP-dependent aspartate aminotransferase-like (Major domain)"/>
    <property type="match status" value="1"/>
</dbReference>
<evidence type="ECO:0000256" key="1">
    <source>
        <dbReference type="ARBA" id="ARBA00001933"/>
    </source>
</evidence>
<dbReference type="PIRSF" id="PIRSF001434">
    <property type="entry name" value="CGS"/>
    <property type="match status" value="1"/>
</dbReference>
<protein>
    <submittedName>
        <fullName evidence="5">Cystathionine gamma-synthase</fullName>
    </submittedName>
</protein>
<dbReference type="EMBL" id="NPDT01000005">
    <property type="protein sequence ID" value="PJZ65478.1"/>
    <property type="molecule type" value="Genomic_DNA"/>
</dbReference>
<name>A0A2M9ZAP3_9LEPT</name>
<reference evidence="5 6" key="1">
    <citation type="submission" date="2017-07" db="EMBL/GenBank/DDBJ databases">
        <title>Leptospira spp. isolated from tropical soils.</title>
        <authorList>
            <person name="Thibeaux R."/>
            <person name="Iraola G."/>
            <person name="Ferres I."/>
            <person name="Bierque E."/>
            <person name="Girault D."/>
            <person name="Soupe-Gilbert M.-E."/>
            <person name="Picardeau M."/>
            <person name="Goarant C."/>
        </authorList>
    </citation>
    <scope>NUCLEOTIDE SEQUENCE [LARGE SCALE GENOMIC DNA]</scope>
    <source>
        <strain evidence="5 6">FH2-C-A2</strain>
    </source>
</reference>
<dbReference type="InterPro" id="IPR015422">
    <property type="entry name" value="PyrdxlP-dep_Trfase_small"/>
</dbReference>
<gene>
    <name evidence="5" type="ORF">CH371_13930</name>
</gene>
<evidence type="ECO:0000313" key="5">
    <source>
        <dbReference type="EMBL" id="PJZ65478.1"/>
    </source>
</evidence>
<dbReference type="Gene3D" id="3.90.1150.10">
    <property type="entry name" value="Aspartate Aminotransferase, domain 1"/>
    <property type="match status" value="1"/>
</dbReference>
<accession>A0A2M9ZAP3</accession>